<dbReference type="PROSITE" id="PS50975">
    <property type="entry name" value="ATP_GRASP"/>
    <property type="match status" value="1"/>
</dbReference>
<feature type="domain" description="ATP-grasp" evidence="2">
    <location>
        <begin position="92"/>
        <end position="316"/>
    </location>
</feature>
<evidence type="ECO:0000256" key="1">
    <source>
        <dbReference type="PROSITE-ProRule" id="PRU00409"/>
    </source>
</evidence>
<evidence type="ECO:0000313" key="4">
    <source>
        <dbReference type="Proteomes" id="UP000193061"/>
    </source>
</evidence>
<dbReference type="Gene3D" id="3.30.470.20">
    <property type="entry name" value="ATP-grasp fold, B domain"/>
    <property type="match status" value="1"/>
</dbReference>
<name>A0A1X6ZCL6_9RHOB</name>
<keyword evidence="1" id="KW-0067">ATP-binding</keyword>
<evidence type="ECO:0000313" key="3">
    <source>
        <dbReference type="EMBL" id="SLN47223.1"/>
    </source>
</evidence>
<dbReference type="OrthoDB" id="8441067at2"/>
<dbReference type="AlphaFoldDB" id="A0A1X6ZCL6"/>
<organism evidence="3 4">
    <name type="scientific">Roseovarius albus</name>
    <dbReference type="NCBI Taxonomy" id="1247867"/>
    <lineage>
        <taxon>Bacteria</taxon>
        <taxon>Pseudomonadati</taxon>
        <taxon>Pseudomonadota</taxon>
        <taxon>Alphaproteobacteria</taxon>
        <taxon>Rhodobacterales</taxon>
        <taxon>Roseobacteraceae</taxon>
        <taxon>Roseovarius</taxon>
    </lineage>
</organism>
<accession>A0A1X6ZCL6</accession>
<dbReference type="Proteomes" id="UP000193061">
    <property type="component" value="Unassembled WGS sequence"/>
</dbReference>
<protein>
    <recommendedName>
        <fullName evidence="2">ATP-grasp domain-containing protein</fullName>
    </recommendedName>
</protein>
<evidence type="ECO:0000259" key="2">
    <source>
        <dbReference type="PROSITE" id="PS50975"/>
    </source>
</evidence>
<reference evidence="3 4" key="1">
    <citation type="submission" date="2017-03" db="EMBL/GenBank/DDBJ databases">
        <authorList>
            <person name="Afonso C.L."/>
            <person name="Miller P.J."/>
            <person name="Scott M.A."/>
            <person name="Spackman E."/>
            <person name="Goraichik I."/>
            <person name="Dimitrov K.M."/>
            <person name="Suarez D.L."/>
            <person name="Swayne D.E."/>
        </authorList>
    </citation>
    <scope>NUCLEOTIDE SEQUENCE [LARGE SCALE GENOMIC DNA]</scope>
    <source>
        <strain evidence="3 4">CECT 7450</strain>
    </source>
</reference>
<dbReference type="InterPro" id="IPR011761">
    <property type="entry name" value="ATP-grasp"/>
</dbReference>
<dbReference type="SUPFAM" id="SSF56059">
    <property type="entry name" value="Glutathione synthetase ATP-binding domain-like"/>
    <property type="match status" value="1"/>
</dbReference>
<sequence>MANSTPIIGFLNPQAYMQDAITDMRQRMDVRILSPESWDDGEISSLVEHCKSEDIQAVAGFAQKDAFHHILINEGLGNSTISRLAFLYCMNKYLMRILEANPFWFAPIDPLNESDEDIIAKITEWPFMLKNTSLSLGRGIFKIETPDGLRAVLADYRADTALQDLISFQNETFSRGIPADQMPPVVPPFIAEHLVDMNTAIEYCYEGYITADGEVVHYALTEEVYFSNHQALGYLTPPLSLSAEQTQQIEEWVNDYMGRLSDLGYRNQFFNLEFWIMPDGTIALTEINPRAAHSYHYNYVYSFGSSLFEDNLSLVASGGKLPDTPWRKWRAGEDHSYTLIVLITAKQTGHVDDILDYGYVDNLEQNEGILIRHTKQREDELTDADMTAAGVMLQQIWITGHTAQELIAKEREIRSNIYRQPQKGSEYPDYWVA</sequence>
<dbReference type="GO" id="GO:0046872">
    <property type="term" value="F:metal ion binding"/>
    <property type="evidence" value="ECO:0007669"/>
    <property type="project" value="InterPro"/>
</dbReference>
<dbReference type="GO" id="GO:0005524">
    <property type="term" value="F:ATP binding"/>
    <property type="evidence" value="ECO:0007669"/>
    <property type="project" value="UniProtKB-UniRule"/>
</dbReference>
<proteinExistence type="predicted"/>
<dbReference type="EMBL" id="FWFX01000006">
    <property type="protein sequence ID" value="SLN47223.1"/>
    <property type="molecule type" value="Genomic_DNA"/>
</dbReference>
<keyword evidence="1" id="KW-0547">Nucleotide-binding</keyword>
<dbReference type="RefSeq" id="WP_085805847.1">
    <property type="nucleotide sequence ID" value="NZ_FWFX01000006.1"/>
</dbReference>
<gene>
    <name evidence="3" type="ORF">ROA7450_02338</name>
</gene>
<keyword evidence="4" id="KW-1185">Reference proteome</keyword>